<dbReference type="AlphaFoldDB" id="A0A087GNP9"/>
<comment type="similarity">
    <text evidence="7">Belongs to the WUS homeobox family.</text>
</comment>
<dbReference type="PANTHER" id="PTHR47288">
    <property type="entry name" value="WUSCHEL-RELATED HOMEOBOX 9"/>
    <property type="match status" value="1"/>
</dbReference>
<keyword evidence="2" id="KW-0805">Transcription regulation</keyword>
<evidence type="ECO:0000256" key="4">
    <source>
        <dbReference type="ARBA" id="ARBA00023155"/>
    </source>
</evidence>
<dbReference type="GO" id="GO:0003677">
    <property type="term" value="F:DNA binding"/>
    <property type="evidence" value="ECO:0007669"/>
    <property type="project" value="UniProtKB-KW"/>
</dbReference>
<keyword evidence="9" id="KW-1185">Reference proteome</keyword>
<keyword evidence="3" id="KW-0238">DNA-binding</keyword>
<dbReference type="Gramene" id="KFK31501">
    <property type="protein sequence ID" value="KFK31501"/>
    <property type="gene ID" value="AALP_AA6G120600"/>
</dbReference>
<evidence type="ECO:0000313" key="8">
    <source>
        <dbReference type="EMBL" id="KFK31501.1"/>
    </source>
</evidence>
<evidence type="ECO:0000256" key="5">
    <source>
        <dbReference type="ARBA" id="ARBA00023163"/>
    </source>
</evidence>
<dbReference type="OrthoDB" id="1935198at2759"/>
<dbReference type="Proteomes" id="UP000029120">
    <property type="component" value="Chromosome 6"/>
</dbReference>
<name>A0A087GNP9_ARAAL</name>
<evidence type="ECO:0000313" key="9">
    <source>
        <dbReference type="Proteomes" id="UP000029120"/>
    </source>
</evidence>
<keyword evidence="6" id="KW-0539">Nucleus</keyword>
<organism evidence="8 9">
    <name type="scientific">Arabis alpina</name>
    <name type="common">Alpine rock-cress</name>
    <dbReference type="NCBI Taxonomy" id="50452"/>
    <lineage>
        <taxon>Eukaryota</taxon>
        <taxon>Viridiplantae</taxon>
        <taxon>Streptophyta</taxon>
        <taxon>Embryophyta</taxon>
        <taxon>Tracheophyta</taxon>
        <taxon>Spermatophyta</taxon>
        <taxon>Magnoliopsida</taxon>
        <taxon>eudicotyledons</taxon>
        <taxon>Gunneridae</taxon>
        <taxon>Pentapetalae</taxon>
        <taxon>rosids</taxon>
        <taxon>malvids</taxon>
        <taxon>Brassicales</taxon>
        <taxon>Brassicaceae</taxon>
        <taxon>Arabideae</taxon>
        <taxon>Arabis</taxon>
    </lineage>
</organism>
<evidence type="ECO:0000256" key="1">
    <source>
        <dbReference type="ARBA" id="ARBA00022473"/>
    </source>
</evidence>
<keyword evidence="5" id="KW-0804">Transcription</keyword>
<evidence type="ECO:0000256" key="7">
    <source>
        <dbReference type="ARBA" id="ARBA00024040"/>
    </source>
</evidence>
<evidence type="ECO:0000256" key="3">
    <source>
        <dbReference type="ARBA" id="ARBA00023125"/>
    </source>
</evidence>
<dbReference type="GO" id="GO:0003700">
    <property type="term" value="F:DNA-binding transcription factor activity"/>
    <property type="evidence" value="ECO:0007669"/>
    <property type="project" value="InterPro"/>
</dbReference>
<dbReference type="InterPro" id="IPR044557">
    <property type="entry name" value="WOX8/9-like"/>
</dbReference>
<sequence>MFKSKPCNNNHHHHDINTSPYMHYNCNTSSPFSSDRVPDPKPRWNPKPEQIRILESIFNSEFGFGGDFALPVVTEQGMGFPAVNNGFNLEMPEINFDGGVSGGYSSISVPVTVPLTINQSQVLSGDEDSRTCVSPVRLTVFINDMPFEVVDGLFNVRQAFGNDAVLITSSGQPILTDEFGVTFQPLQNGAVYYLI</sequence>
<proteinExistence type="inferred from homology"/>
<evidence type="ECO:0000256" key="6">
    <source>
        <dbReference type="ARBA" id="ARBA00023242"/>
    </source>
</evidence>
<keyword evidence="1" id="KW-0217">Developmental protein</keyword>
<protein>
    <submittedName>
        <fullName evidence="8">Uncharacterized protein</fullName>
    </submittedName>
</protein>
<dbReference type="PANTHER" id="PTHR47288:SF3">
    <property type="entry name" value="WUSCHEL-RELATED HOMEOBOX 8"/>
    <property type="match status" value="1"/>
</dbReference>
<evidence type="ECO:0000256" key="2">
    <source>
        <dbReference type="ARBA" id="ARBA00023015"/>
    </source>
</evidence>
<accession>A0A087GNP9</accession>
<gene>
    <name evidence="8" type="ordered locus">AALP_Aa6g120600</name>
</gene>
<dbReference type="OMA" id="HYNCNTS"/>
<reference evidence="9" key="1">
    <citation type="journal article" date="2015" name="Nat. Plants">
        <title>Genome expansion of Arabis alpina linked with retrotransposition and reduced symmetric DNA methylation.</title>
        <authorList>
            <person name="Willing E.M."/>
            <person name="Rawat V."/>
            <person name="Mandakova T."/>
            <person name="Maumus F."/>
            <person name="James G.V."/>
            <person name="Nordstroem K.J."/>
            <person name="Becker C."/>
            <person name="Warthmann N."/>
            <person name="Chica C."/>
            <person name="Szarzynska B."/>
            <person name="Zytnicki M."/>
            <person name="Albani M.C."/>
            <person name="Kiefer C."/>
            <person name="Bergonzi S."/>
            <person name="Castaings L."/>
            <person name="Mateos J.L."/>
            <person name="Berns M.C."/>
            <person name="Bujdoso N."/>
            <person name="Piofczyk T."/>
            <person name="de Lorenzo L."/>
            <person name="Barrero-Sicilia C."/>
            <person name="Mateos I."/>
            <person name="Piednoel M."/>
            <person name="Hagmann J."/>
            <person name="Chen-Min-Tao R."/>
            <person name="Iglesias-Fernandez R."/>
            <person name="Schuster S.C."/>
            <person name="Alonso-Blanco C."/>
            <person name="Roudier F."/>
            <person name="Carbonero P."/>
            <person name="Paz-Ares J."/>
            <person name="Davis S.J."/>
            <person name="Pecinka A."/>
            <person name="Quesneville H."/>
            <person name="Colot V."/>
            <person name="Lysak M.A."/>
            <person name="Weigel D."/>
            <person name="Coupland G."/>
            <person name="Schneeberger K."/>
        </authorList>
    </citation>
    <scope>NUCLEOTIDE SEQUENCE [LARGE SCALE GENOMIC DNA]</scope>
    <source>
        <strain evidence="9">cv. Pajares</strain>
    </source>
</reference>
<keyword evidence="4" id="KW-0371">Homeobox</keyword>
<dbReference type="EMBL" id="CM002874">
    <property type="protein sequence ID" value="KFK31501.1"/>
    <property type="molecule type" value="Genomic_DNA"/>
</dbReference>
<dbReference type="GO" id="GO:0050793">
    <property type="term" value="P:regulation of developmental process"/>
    <property type="evidence" value="ECO:0007669"/>
    <property type="project" value="InterPro"/>
</dbReference>